<dbReference type="CDD" id="cd10434">
    <property type="entry name" value="GIY-YIG_UvrC_Cho"/>
    <property type="match status" value="1"/>
</dbReference>
<dbReference type="Pfam" id="PF22920">
    <property type="entry name" value="UvrC_RNaseH"/>
    <property type="match status" value="1"/>
</dbReference>
<evidence type="ECO:0000313" key="11">
    <source>
        <dbReference type="EMBL" id="RAP03365.1"/>
    </source>
</evidence>
<evidence type="ECO:0000256" key="5">
    <source>
        <dbReference type="ARBA" id="ARBA00023204"/>
    </source>
</evidence>
<dbReference type="PROSITE" id="PS50165">
    <property type="entry name" value="UVRC"/>
    <property type="match status" value="1"/>
</dbReference>
<evidence type="ECO:0000259" key="8">
    <source>
        <dbReference type="PROSITE" id="PS50151"/>
    </source>
</evidence>
<dbReference type="Pfam" id="PF02151">
    <property type="entry name" value="UVR"/>
    <property type="match status" value="1"/>
</dbReference>
<dbReference type="NCBIfam" id="TIGR00194">
    <property type="entry name" value="uvrC"/>
    <property type="match status" value="1"/>
</dbReference>
<dbReference type="EMBL" id="NGJK01000027">
    <property type="protein sequence ID" value="RAP03365.1"/>
    <property type="molecule type" value="Genomic_DNA"/>
</dbReference>
<keyword evidence="4 7" id="KW-0267">Excision nuclease</keyword>
<dbReference type="InterPro" id="IPR004791">
    <property type="entry name" value="UvrC"/>
</dbReference>
<evidence type="ECO:0000256" key="2">
    <source>
        <dbReference type="ARBA" id="ARBA00022763"/>
    </source>
</evidence>
<dbReference type="FunFam" id="3.40.1440.10:FF:000001">
    <property type="entry name" value="UvrABC system protein C"/>
    <property type="match status" value="1"/>
</dbReference>
<feature type="domain" description="UVR" evidence="8">
    <location>
        <begin position="195"/>
        <end position="230"/>
    </location>
</feature>
<keyword evidence="1 7" id="KW-0963">Cytoplasm</keyword>
<dbReference type="GO" id="GO:0009381">
    <property type="term" value="F:excinuclease ABC activity"/>
    <property type="evidence" value="ECO:0007669"/>
    <property type="project" value="UniProtKB-UniRule"/>
</dbReference>
<dbReference type="SUPFAM" id="SSF47781">
    <property type="entry name" value="RuvA domain 2-like"/>
    <property type="match status" value="1"/>
</dbReference>
<dbReference type="InterPro" id="IPR001162">
    <property type="entry name" value="UvrC_RNase_H_dom"/>
</dbReference>
<evidence type="ECO:0000259" key="9">
    <source>
        <dbReference type="PROSITE" id="PS50164"/>
    </source>
</evidence>
<dbReference type="GO" id="GO:0006289">
    <property type="term" value="P:nucleotide-excision repair"/>
    <property type="evidence" value="ECO:0007669"/>
    <property type="project" value="UniProtKB-UniRule"/>
</dbReference>
<organism evidence="11 12">
    <name type="scientific">Methanosphaera stadtmanae</name>
    <dbReference type="NCBI Taxonomy" id="2317"/>
    <lineage>
        <taxon>Archaea</taxon>
        <taxon>Methanobacteriati</taxon>
        <taxon>Methanobacteriota</taxon>
        <taxon>Methanomada group</taxon>
        <taxon>Methanobacteria</taxon>
        <taxon>Methanobacteriales</taxon>
        <taxon>Methanobacteriaceae</taxon>
        <taxon>Methanosphaera</taxon>
    </lineage>
</organism>
<dbReference type="InterPro" id="IPR036876">
    <property type="entry name" value="UVR_dom_sf"/>
</dbReference>
<comment type="similarity">
    <text evidence="7">Belongs to the UvrC family.</text>
</comment>
<dbReference type="SMART" id="SM00465">
    <property type="entry name" value="GIYc"/>
    <property type="match status" value="1"/>
</dbReference>
<dbReference type="Gene3D" id="4.10.860.10">
    <property type="entry name" value="UVR domain"/>
    <property type="match status" value="1"/>
</dbReference>
<feature type="domain" description="GIY-YIG" evidence="9">
    <location>
        <begin position="11"/>
        <end position="91"/>
    </location>
</feature>
<dbReference type="OMA" id="HIECFDN"/>
<evidence type="ECO:0000313" key="12">
    <source>
        <dbReference type="Proteomes" id="UP000248557"/>
    </source>
</evidence>
<evidence type="ECO:0000256" key="7">
    <source>
        <dbReference type="HAMAP-Rule" id="MF_00203"/>
    </source>
</evidence>
<dbReference type="PROSITE" id="PS50164">
    <property type="entry name" value="GIY_YIG"/>
    <property type="match status" value="1"/>
</dbReference>
<sequence>MKLKTPDEVPQKPGVYIMHNKEDEVIYVGKAKKLKSRLQSYFRDEDKLDRPKTQFLMRHFSYFEYILTNTEKEALILEANLIKKYRPHYNISLKDGKQYPYIKITNEDFPRIYITRNIVNDKASYYGPYTDSTHARAFIDFLNKNFQIRTCKHMDGPCLNYQIKQCSAPCVNYISQEEYNRNIRRVKLLLQGKYKTTIKKLKKDMNRYAKNMEFEKAAMLRDQIDTIKITLEKQNIQPNQDVNQDIIGFDHNNEEAAVVILSVRSGKTNKKDDLVLKGIKGFSDKQIRTEFIKQYYSTAPLPDEIILEDDIEDKDVIVEWLEEKANHKIKITVATDGHYITLIKIAKKNAHISLTENTKEEENPLLTLEKYLNLPRLPYHIEAFDISNISGIYAVASMVVFENGKPAKKMYRKFKMNTPGPNDFAMMKEVITRRYSHISPNNTNNTSDSLSIHPDLVLIDGGKGQLGMAVDVFKKLNITDVPLAGLAKKFEEVYLPGQTNPIILPRQSSALHLLQYVRDESHRFAITFHRKLRSKAFTKSILDDIPGVGKKRKQALLTHFESLDNIYNASFDEICQVKGINQKLAKTIYETLKEDKKE</sequence>
<keyword evidence="3 7" id="KW-0228">DNA excision</keyword>
<dbReference type="InterPro" id="IPR047296">
    <property type="entry name" value="GIY-YIG_UvrC_Cho"/>
</dbReference>
<dbReference type="AlphaFoldDB" id="A0A328Q5A4"/>
<keyword evidence="5 7" id="KW-0234">DNA repair</keyword>
<dbReference type="SMR" id="A0A328Q5A4"/>
<dbReference type="Pfam" id="PF01541">
    <property type="entry name" value="GIY-YIG"/>
    <property type="match status" value="1"/>
</dbReference>
<proteinExistence type="inferred from homology"/>
<dbReference type="Gene3D" id="3.40.1440.10">
    <property type="entry name" value="GIY-YIG endonuclease"/>
    <property type="match status" value="1"/>
</dbReference>
<dbReference type="GO" id="GO:0003677">
    <property type="term" value="F:DNA binding"/>
    <property type="evidence" value="ECO:0007669"/>
    <property type="project" value="UniProtKB-UniRule"/>
</dbReference>
<dbReference type="InterPro" id="IPR003583">
    <property type="entry name" value="Hlx-hairpin-Hlx_DNA-bd_motif"/>
</dbReference>
<protein>
    <recommendedName>
        <fullName evidence="7">UvrABC system protein C</fullName>
        <shortName evidence="7">Protein UvrC</shortName>
    </recommendedName>
    <alternativeName>
        <fullName evidence="7">Excinuclease ABC subunit C</fullName>
    </alternativeName>
</protein>
<comment type="caution">
    <text evidence="11">The sequence shown here is derived from an EMBL/GenBank/DDBJ whole genome shotgun (WGS) entry which is preliminary data.</text>
</comment>
<dbReference type="Pfam" id="PF08459">
    <property type="entry name" value="UvrC_RNaseH_dom"/>
    <property type="match status" value="1"/>
</dbReference>
<dbReference type="SUPFAM" id="SSF46600">
    <property type="entry name" value="C-terminal UvrC-binding domain of UvrB"/>
    <property type="match status" value="1"/>
</dbReference>
<dbReference type="PANTHER" id="PTHR30562">
    <property type="entry name" value="UVRC/OXIDOREDUCTASE"/>
    <property type="match status" value="1"/>
</dbReference>
<dbReference type="SMART" id="SM00278">
    <property type="entry name" value="HhH1"/>
    <property type="match status" value="2"/>
</dbReference>
<feature type="domain" description="UvrC family homology region profile" evidence="10">
    <location>
        <begin position="246"/>
        <end position="473"/>
    </location>
</feature>
<dbReference type="PANTHER" id="PTHR30562:SF1">
    <property type="entry name" value="UVRABC SYSTEM PROTEIN C"/>
    <property type="match status" value="1"/>
</dbReference>
<dbReference type="InterPro" id="IPR000305">
    <property type="entry name" value="GIY-YIG_endonuc"/>
</dbReference>
<dbReference type="InterPro" id="IPR001943">
    <property type="entry name" value="UVR_dom"/>
</dbReference>
<keyword evidence="6 7" id="KW-0742">SOS response</keyword>
<evidence type="ECO:0000256" key="6">
    <source>
        <dbReference type="ARBA" id="ARBA00023236"/>
    </source>
</evidence>
<dbReference type="InterPro" id="IPR038476">
    <property type="entry name" value="UvrC_RNase_H_dom_sf"/>
</dbReference>
<gene>
    <name evidence="7" type="primary">uvrC</name>
    <name evidence="11" type="ORF">CA615_02750</name>
</gene>
<accession>A0A328Q5A4</accession>
<evidence type="ECO:0000256" key="3">
    <source>
        <dbReference type="ARBA" id="ARBA00022769"/>
    </source>
</evidence>
<dbReference type="SUPFAM" id="SSF82771">
    <property type="entry name" value="GIY-YIG endonuclease"/>
    <property type="match status" value="1"/>
</dbReference>
<dbReference type="HAMAP" id="MF_00203">
    <property type="entry name" value="UvrC"/>
    <property type="match status" value="1"/>
</dbReference>
<evidence type="ECO:0000256" key="4">
    <source>
        <dbReference type="ARBA" id="ARBA00022881"/>
    </source>
</evidence>
<dbReference type="GO" id="GO:0009380">
    <property type="term" value="C:excinuclease repair complex"/>
    <property type="evidence" value="ECO:0007669"/>
    <property type="project" value="InterPro"/>
</dbReference>
<name>A0A328Q5A4_9EURY</name>
<comment type="subcellular location">
    <subcellularLocation>
        <location evidence="7">Cytoplasm</location>
    </subcellularLocation>
</comment>
<dbReference type="InterPro" id="IPR035901">
    <property type="entry name" value="GIY-YIG_endonuc_sf"/>
</dbReference>
<comment type="subunit">
    <text evidence="7">Interacts with UvrB in an incision complex.</text>
</comment>
<evidence type="ECO:0000259" key="10">
    <source>
        <dbReference type="PROSITE" id="PS50165"/>
    </source>
</evidence>
<dbReference type="Pfam" id="PF14520">
    <property type="entry name" value="HHH_5"/>
    <property type="match status" value="1"/>
</dbReference>
<keyword evidence="2 7" id="KW-0227">DNA damage</keyword>
<dbReference type="GO" id="GO:0005737">
    <property type="term" value="C:cytoplasm"/>
    <property type="evidence" value="ECO:0007669"/>
    <property type="project" value="UniProtKB-SubCell"/>
</dbReference>
<dbReference type="Gene3D" id="1.10.150.20">
    <property type="entry name" value="5' to 3' exonuclease, C-terminal subdomain"/>
    <property type="match status" value="1"/>
</dbReference>
<dbReference type="Gene3D" id="3.30.420.340">
    <property type="entry name" value="UvrC, RNAse H endonuclease domain"/>
    <property type="match status" value="1"/>
</dbReference>
<dbReference type="InterPro" id="IPR050066">
    <property type="entry name" value="UvrABC_protein_C"/>
</dbReference>
<dbReference type="InterPro" id="IPR010994">
    <property type="entry name" value="RuvA_2-like"/>
</dbReference>
<dbReference type="PROSITE" id="PS50151">
    <property type="entry name" value="UVR"/>
    <property type="match status" value="1"/>
</dbReference>
<reference evidence="11 12" key="1">
    <citation type="submission" date="2017-05" db="EMBL/GenBank/DDBJ databases">
        <title>Host range expansion of the Methanosphaera genus to humans and monogastric animals involves recent and extensive reduction in genome content.</title>
        <authorList>
            <person name="Hoedt E.C."/>
            <person name="Volmer J.G."/>
            <person name="Parks D.H."/>
            <person name="Rosewarne C.P."/>
            <person name="Denman S.E."/>
            <person name="Mcsweeney C.S."/>
            <person name="O Cuiv P."/>
            <person name="Hugenholtz P."/>
            <person name="Tyson G.W."/>
            <person name="Morrison M."/>
        </authorList>
    </citation>
    <scope>NUCLEOTIDE SEQUENCE [LARGE SCALE GENOMIC DNA]</scope>
    <source>
        <strain evidence="11 12">PA5</strain>
    </source>
</reference>
<comment type="function">
    <text evidence="7">The UvrABC repair system catalyzes the recognition and processing of DNA lesions. UvrC both incises the 5' and 3' sides of the lesion. The N-terminal half is responsible for the 3' incision and the C-terminal half is responsible for the 5' incision.</text>
</comment>
<dbReference type="NCBIfam" id="NF001824">
    <property type="entry name" value="PRK00558.1-5"/>
    <property type="match status" value="1"/>
</dbReference>
<dbReference type="GO" id="GO:0009432">
    <property type="term" value="P:SOS response"/>
    <property type="evidence" value="ECO:0007669"/>
    <property type="project" value="UniProtKB-UniRule"/>
</dbReference>
<evidence type="ECO:0000256" key="1">
    <source>
        <dbReference type="ARBA" id="ARBA00022490"/>
    </source>
</evidence>
<dbReference type="Proteomes" id="UP000248557">
    <property type="component" value="Unassembled WGS sequence"/>
</dbReference>
<dbReference type="FunFam" id="1.10.150.20:FF:000005">
    <property type="entry name" value="UvrABC system protein C"/>
    <property type="match status" value="1"/>
</dbReference>